<accession>A0ABZ2U801</accession>
<gene>
    <name evidence="2" type="ORF">RVF87_06220</name>
</gene>
<proteinExistence type="predicted"/>
<name>A0ABZ2U801_9ACTN</name>
<reference evidence="2 3" key="1">
    <citation type="journal article" date="2023" name="Virus Evol.">
        <title>Computational host range prediction-The good, the bad, and the ugly.</title>
        <authorList>
            <person name="Howell A.A."/>
            <person name="Versoza C.J."/>
            <person name="Pfeifer S.P."/>
        </authorList>
    </citation>
    <scope>NUCLEOTIDE SEQUENCE [LARGE SCALE GENOMIC DNA]</scope>
    <source>
        <strain evidence="2 3">1610/1b</strain>
    </source>
</reference>
<keyword evidence="3" id="KW-1185">Reference proteome</keyword>
<organism evidence="2 3">
    <name type="scientific">Gordonia hydrophobica</name>
    <dbReference type="NCBI Taxonomy" id="40516"/>
    <lineage>
        <taxon>Bacteria</taxon>
        <taxon>Bacillati</taxon>
        <taxon>Actinomycetota</taxon>
        <taxon>Actinomycetes</taxon>
        <taxon>Mycobacteriales</taxon>
        <taxon>Gordoniaceae</taxon>
        <taxon>Gordonia</taxon>
    </lineage>
</organism>
<dbReference type="EMBL" id="CP136137">
    <property type="protein sequence ID" value="WYY08654.1"/>
    <property type="molecule type" value="Genomic_DNA"/>
</dbReference>
<evidence type="ECO:0000256" key="1">
    <source>
        <dbReference type="SAM" id="MobiDB-lite"/>
    </source>
</evidence>
<dbReference type="RefSeq" id="WP_157086130.1">
    <property type="nucleotide sequence ID" value="NZ_CP136137.1"/>
</dbReference>
<dbReference type="Proteomes" id="UP001479933">
    <property type="component" value="Chromosome"/>
</dbReference>
<feature type="region of interest" description="Disordered" evidence="1">
    <location>
        <begin position="144"/>
        <end position="213"/>
    </location>
</feature>
<evidence type="ECO:0000313" key="2">
    <source>
        <dbReference type="EMBL" id="WYY08654.1"/>
    </source>
</evidence>
<feature type="compositionally biased region" description="Basic residues" evidence="1">
    <location>
        <begin position="157"/>
        <end position="175"/>
    </location>
</feature>
<feature type="compositionally biased region" description="Low complexity" evidence="1">
    <location>
        <begin position="176"/>
        <end position="206"/>
    </location>
</feature>
<sequence length="234" mass="25031">MAIDDDSSISAKRISNDMPVPYADALDEWAVAARDVLIEIAGVYGMFITQAELALRVQNDSGVRAGKPVRLWIDDLLLAVTRNQNDDEPLLASLCVRLDQSVGEVYLKLVEAAGRSRLDDVEVDAAHQRFACYQRYGAAVPAGARPTLTPRVSEKRAARRPAKQTKPKAAPKPRTKSAPTAKADSAAGAPSATRAAKPKAAPVPKAAPKEEPKPKLCPTCFTVLPANGECGYCI</sequence>
<evidence type="ECO:0000313" key="3">
    <source>
        <dbReference type="Proteomes" id="UP001479933"/>
    </source>
</evidence>
<protein>
    <submittedName>
        <fullName evidence="2">Uncharacterized protein</fullName>
    </submittedName>
</protein>